<accession>A0A4R8WF45</accession>
<sequence length="105" mass="11720">MTEFMIGYARVSTNEQDLTAQQNALERLGDRPNLIYTDHGLTGTNRARPGLREALAACRSVVVESGEQNIIDNVFDIPMSVERTGFLWQCPGPGHFERLRISIAD</sequence>
<keyword evidence="2" id="KW-0238">DNA-binding</keyword>
<dbReference type="Gene3D" id="3.40.50.1390">
    <property type="entry name" value="Resolvase, N-terminal catalytic domain"/>
    <property type="match status" value="1"/>
</dbReference>
<reference evidence="7 8" key="1">
    <citation type="submission" date="2019-03" db="EMBL/GenBank/DDBJ databases">
        <title>Genomics of glacier-inhabiting Cryobacterium strains.</title>
        <authorList>
            <person name="Liu Q."/>
            <person name="Xin Y.-H."/>
        </authorList>
    </citation>
    <scope>NUCLEOTIDE SEQUENCE [LARGE SCALE GENOMIC DNA]</scope>
    <source>
        <strain evidence="7 8">RHLT2-21</strain>
    </source>
</reference>
<evidence type="ECO:0000256" key="3">
    <source>
        <dbReference type="ARBA" id="ARBA00023172"/>
    </source>
</evidence>
<keyword evidence="3" id="KW-0233">DNA recombination</keyword>
<evidence type="ECO:0000313" key="8">
    <source>
        <dbReference type="Proteomes" id="UP000297643"/>
    </source>
</evidence>
<evidence type="ECO:0000256" key="5">
    <source>
        <dbReference type="PROSITE-ProRule" id="PRU10137"/>
    </source>
</evidence>
<dbReference type="SUPFAM" id="SSF53041">
    <property type="entry name" value="Resolvase-like"/>
    <property type="match status" value="1"/>
</dbReference>
<dbReference type="InterPro" id="IPR006119">
    <property type="entry name" value="Resolv_N"/>
</dbReference>
<dbReference type="SMART" id="SM00857">
    <property type="entry name" value="Resolvase"/>
    <property type="match status" value="1"/>
</dbReference>
<dbReference type="PROSITE" id="PS00397">
    <property type="entry name" value="RECOMBINASES_1"/>
    <property type="match status" value="1"/>
</dbReference>
<evidence type="ECO:0000256" key="2">
    <source>
        <dbReference type="ARBA" id="ARBA00023125"/>
    </source>
</evidence>
<dbReference type="AlphaFoldDB" id="A0A4R8WF45"/>
<evidence type="ECO:0000259" key="6">
    <source>
        <dbReference type="SMART" id="SM00857"/>
    </source>
</evidence>
<proteinExistence type="predicted"/>
<comment type="caution">
    <text evidence="7">The sequence shown here is derived from an EMBL/GenBank/DDBJ whole genome shotgun (WGS) entry which is preliminary data.</text>
</comment>
<evidence type="ECO:0000256" key="1">
    <source>
        <dbReference type="ARBA" id="ARBA00022908"/>
    </source>
</evidence>
<dbReference type="InterPro" id="IPR036162">
    <property type="entry name" value="Resolvase-like_N_sf"/>
</dbReference>
<dbReference type="GO" id="GO:0000150">
    <property type="term" value="F:DNA strand exchange activity"/>
    <property type="evidence" value="ECO:0007669"/>
    <property type="project" value="InterPro"/>
</dbReference>
<dbReference type="GO" id="GO:0015074">
    <property type="term" value="P:DNA integration"/>
    <property type="evidence" value="ECO:0007669"/>
    <property type="project" value="UniProtKB-KW"/>
</dbReference>
<keyword evidence="1" id="KW-0229">DNA integration</keyword>
<dbReference type="Pfam" id="PF00239">
    <property type="entry name" value="Resolvase"/>
    <property type="match status" value="1"/>
</dbReference>
<feature type="active site" description="O-(5'-phospho-DNA)-serine intermediate" evidence="4 5">
    <location>
        <position position="12"/>
    </location>
</feature>
<gene>
    <name evidence="7" type="ORF">E3O32_06255</name>
</gene>
<name>A0A4R8WF45_9MICO</name>
<dbReference type="EMBL" id="SOFM01000016">
    <property type="protein sequence ID" value="TFC05404.1"/>
    <property type="molecule type" value="Genomic_DNA"/>
</dbReference>
<dbReference type="InterPro" id="IPR006118">
    <property type="entry name" value="Recombinase_CS"/>
</dbReference>
<keyword evidence="8" id="KW-1185">Reference proteome</keyword>
<protein>
    <submittedName>
        <fullName evidence="7">Recombinase family protein</fullName>
    </submittedName>
</protein>
<evidence type="ECO:0000313" key="7">
    <source>
        <dbReference type="EMBL" id="TFC05404.1"/>
    </source>
</evidence>
<dbReference type="Proteomes" id="UP000297643">
    <property type="component" value="Unassembled WGS sequence"/>
</dbReference>
<feature type="domain" description="Resolvase/invertase-type recombinase catalytic" evidence="6">
    <location>
        <begin position="5"/>
        <end position="104"/>
    </location>
</feature>
<dbReference type="GO" id="GO:0003677">
    <property type="term" value="F:DNA binding"/>
    <property type="evidence" value="ECO:0007669"/>
    <property type="project" value="UniProtKB-KW"/>
</dbReference>
<organism evidence="7 8">
    <name type="scientific">Cryobacterium mannosilyticum</name>
    <dbReference type="NCBI Taxonomy" id="1259190"/>
    <lineage>
        <taxon>Bacteria</taxon>
        <taxon>Bacillati</taxon>
        <taxon>Actinomycetota</taxon>
        <taxon>Actinomycetes</taxon>
        <taxon>Micrococcales</taxon>
        <taxon>Microbacteriaceae</taxon>
        <taxon>Cryobacterium</taxon>
    </lineage>
</organism>
<evidence type="ECO:0000256" key="4">
    <source>
        <dbReference type="PIRSR" id="PIRSR606118-50"/>
    </source>
</evidence>